<name>A0A4R7LHB2_9RHOB</name>
<organism evidence="2 3">
    <name type="scientific">Litoreibacter halocynthiae</name>
    <dbReference type="NCBI Taxonomy" id="1242689"/>
    <lineage>
        <taxon>Bacteria</taxon>
        <taxon>Pseudomonadati</taxon>
        <taxon>Pseudomonadota</taxon>
        <taxon>Alphaproteobacteria</taxon>
        <taxon>Rhodobacterales</taxon>
        <taxon>Roseobacteraceae</taxon>
        <taxon>Litoreibacter</taxon>
    </lineage>
</organism>
<dbReference type="EMBL" id="SOBH01000003">
    <property type="protein sequence ID" value="TDT73896.1"/>
    <property type="molecule type" value="Genomic_DNA"/>
</dbReference>
<dbReference type="RefSeq" id="WP_134015225.1">
    <property type="nucleotide sequence ID" value="NZ_SOBH01000003.1"/>
</dbReference>
<dbReference type="Proteomes" id="UP000294563">
    <property type="component" value="Unassembled WGS sequence"/>
</dbReference>
<gene>
    <name evidence="2" type="ORF">BDE40_2674</name>
</gene>
<dbReference type="InterPro" id="IPR011990">
    <property type="entry name" value="TPR-like_helical_dom_sf"/>
</dbReference>
<dbReference type="Gene3D" id="1.25.40.10">
    <property type="entry name" value="Tetratricopeptide repeat domain"/>
    <property type="match status" value="1"/>
</dbReference>
<reference evidence="2 3" key="1">
    <citation type="submission" date="2019-03" db="EMBL/GenBank/DDBJ databases">
        <title>Genomic Encyclopedia of Archaeal and Bacterial Type Strains, Phase II (KMG-II): from individual species to whole genera.</title>
        <authorList>
            <person name="Goeker M."/>
        </authorList>
    </citation>
    <scope>NUCLEOTIDE SEQUENCE [LARGE SCALE GENOMIC DNA]</scope>
    <source>
        <strain evidence="2 3">DSM 29467</strain>
    </source>
</reference>
<feature type="chain" id="PRO_5020411502" description="Tetratricopeptide repeat protein" evidence="1">
    <location>
        <begin position="38"/>
        <end position="503"/>
    </location>
</feature>
<dbReference type="PANTHER" id="PTHR45588">
    <property type="entry name" value="TPR DOMAIN-CONTAINING PROTEIN"/>
    <property type="match status" value="1"/>
</dbReference>
<dbReference type="OrthoDB" id="9778494at2"/>
<sequence length="503" mass="55144">MLHSFLATGPDIFPSVRRCAFGASLAAFVALAPQAFANNLGKVDFETSCTVEADEAFDQGLTLLHHMMYFQAEGVFAGAAERSPECAMLHWGVAMSKFHPLWPGRPSPEKIAAGQAAVERMKVAEPGSDIEQAFTEAAEAYYEGANTPYPERIASWAAAQIKAFEEFPENDDVTAFHALALLATAPRGDKTMANQRKAGALMEDLDARTEMHPAVYHYAIHAYDNPVLYENALSYANDYGKIAPDVPHALHMPSHIFVRAGQWDQVIEWNARSARVALAEPLNGVISNHYAHAMDYWIYAVLQKGDFEQAEKLLGEFVGYTNQQDNFGAAYALAASPVRVALEQEQWERLAGMSGELHPAISWEKFPQTVAMRWFAIGLGAARSDNLTRANEALRELADLRQTLEAGKQGYWLKLVEAQILSIEAWVELSRGNTDLAIELQTKAADIEDAVGKSPVTPGHVLPARELLGDLFTQAGNSDLAAGAYRDALKDAPNRLRSTLALK</sequence>
<protein>
    <recommendedName>
        <fullName evidence="4">Tetratricopeptide repeat protein</fullName>
    </recommendedName>
</protein>
<comment type="caution">
    <text evidence="2">The sequence shown here is derived from an EMBL/GenBank/DDBJ whole genome shotgun (WGS) entry which is preliminary data.</text>
</comment>
<proteinExistence type="predicted"/>
<accession>A0A4R7LHB2</accession>
<keyword evidence="3" id="KW-1185">Reference proteome</keyword>
<evidence type="ECO:0008006" key="4">
    <source>
        <dbReference type="Google" id="ProtNLM"/>
    </source>
</evidence>
<dbReference type="AlphaFoldDB" id="A0A4R7LHB2"/>
<dbReference type="PANTHER" id="PTHR45588:SF1">
    <property type="entry name" value="WW DOMAIN-CONTAINING PROTEIN"/>
    <property type="match status" value="1"/>
</dbReference>
<feature type="signal peptide" evidence="1">
    <location>
        <begin position="1"/>
        <end position="37"/>
    </location>
</feature>
<evidence type="ECO:0000256" key="1">
    <source>
        <dbReference type="SAM" id="SignalP"/>
    </source>
</evidence>
<evidence type="ECO:0000313" key="2">
    <source>
        <dbReference type="EMBL" id="TDT73896.1"/>
    </source>
</evidence>
<evidence type="ECO:0000313" key="3">
    <source>
        <dbReference type="Proteomes" id="UP000294563"/>
    </source>
</evidence>
<dbReference type="SUPFAM" id="SSF48452">
    <property type="entry name" value="TPR-like"/>
    <property type="match status" value="2"/>
</dbReference>
<keyword evidence="1" id="KW-0732">Signal</keyword>